<dbReference type="Proteomes" id="UP000310685">
    <property type="component" value="Unassembled WGS sequence"/>
</dbReference>
<dbReference type="EMBL" id="SPRX01000036">
    <property type="protein sequence ID" value="TIC64230.1"/>
    <property type="molecule type" value="Genomic_DNA"/>
</dbReference>
<sequence length="233" mass="27536">MPHKRAKKSVRDKNTKESGFNNAPSGYRIDNEQLPKGAMRILMGGKIQEQFRERKRQRTDESDNKEDKDLKIRPDERLKDFNRRIDNKMRKDINTSIKSNTSEKAAKRMNKIIEKEQEKEKQKKRAAEELKAHQEAQAEEDDSEEERPERDFEVADQRRSLNDVAQAPPTLPRMKRQSKRFGVEDSSAGSRVGAPLMRQMELEKERDRVINLYRQQKGKRLESWVTNREKDEQ</sequence>
<dbReference type="Proteomes" id="UP000310708">
    <property type="component" value="Unassembled WGS sequence"/>
</dbReference>
<feature type="compositionally biased region" description="Polar residues" evidence="1">
    <location>
        <begin position="94"/>
        <end position="103"/>
    </location>
</feature>
<evidence type="ECO:0000313" key="2">
    <source>
        <dbReference type="EMBL" id="TIB81956.1"/>
    </source>
</evidence>
<reference evidence="4 5" key="1">
    <citation type="submission" date="2019-03" db="EMBL/GenBank/DDBJ databases">
        <title>Sequencing 25 genomes of Wallemia mellicola.</title>
        <authorList>
            <person name="Gostincar C."/>
        </authorList>
    </citation>
    <scope>NUCLEOTIDE SEQUENCE [LARGE SCALE GENOMIC DNA]</scope>
    <source>
        <strain evidence="2 4">EXF-6152</strain>
        <strain evidence="3 5">EXF-757</strain>
    </source>
</reference>
<dbReference type="EMBL" id="SPRC01000004">
    <property type="protein sequence ID" value="TIB81956.1"/>
    <property type="molecule type" value="Genomic_DNA"/>
</dbReference>
<feature type="compositionally biased region" description="Basic and acidic residues" evidence="1">
    <location>
        <begin position="58"/>
        <end position="93"/>
    </location>
</feature>
<proteinExistence type="predicted"/>
<protein>
    <submittedName>
        <fullName evidence="3">Uncharacterized protein</fullName>
    </submittedName>
</protein>
<evidence type="ECO:0000256" key="1">
    <source>
        <dbReference type="SAM" id="MobiDB-lite"/>
    </source>
</evidence>
<accession>A0A4T0PJW6</accession>
<feature type="compositionally biased region" description="Basic and acidic residues" evidence="1">
    <location>
        <begin position="111"/>
        <end position="136"/>
    </location>
</feature>
<evidence type="ECO:0000313" key="4">
    <source>
        <dbReference type="Proteomes" id="UP000310685"/>
    </source>
</evidence>
<feature type="region of interest" description="Disordered" evidence="1">
    <location>
        <begin position="1"/>
        <end position="203"/>
    </location>
</feature>
<feature type="compositionally biased region" description="Acidic residues" evidence="1">
    <location>
        <begin position="137"/>
        <end position="146"/>
    </location>
</feature>
<feature type="compositionally biased region" description="Basic and acidic residues" evidence="1">
    <location>
        <begin position="147"/>
        <end position="161"/>
    </location>
</feature>
<organism evidence="3 5">
    <name type="scientific">Wallemia mellicola</name>
    <dbReference type="NCBI Taxonomy" id="1708541"/>
    <lineage>
        <taxon>Eukaryota</taxon>
        <taxon>Fungi</taxon>
        <taxon>Dikarya</taxon>
        <taxon>Basidiomycota</taxon>
        <taxon>Wallemiomycotina</taxon>
        <taxon>Wallemiomycetes</taxon>
        <taxon>Wallemiales</taxon>
        <taxon>Wallemiaceae</taxon>
        <taxon>Wallemia</taxon>
    </lineage>
</organism>
<evidence type="ECO:0000313" key="5">
    <source>
        <dbReference type="Proteomes" id="UP000310708"/>
    </source>
</evidence>
<dbReference type="AlphaFoldDB" id="A0A4T0PJW6"/>
<comment type="caution">
    <text evidence="3">The sequence shown here is derived from an EMBL/GenBank/DDBJ whole genome shotgun (WGS) entry which is preliminary data.</text>
</comment>
<evidence type="ECO:0000313" key="3">
    <source>
        <dbReference type="EMBL" id="TIC64230.1"/>
    </source>
</evidence>
<gene>
    <name evidence="3" type="ORF">E3Q01_02885</name>
    <name evidence="2" type="ORF">E3Q22_00661</name>
</gene>
<name>A0A4T0PJW6_9BASI</name>